<dbReference type="Proteomes" id="UP001152484">
    <property type="component" value="Unassembled WGS sequence"/>
</dbReference>
<sequence length="383" mass="42804">MSTSSVPHPNFARAVSDDLSVFDRLPDDVLLLIFNKLRDAKSLSLCSILCTRFRSLIPQTHSLLLSVPTCPAFDFRSTGHNMSKRSHPLVAFASKLLIKPFRSLLRVLRSKSAFSSTTGCTCRDAGYYSYSPAHFLRNFRDIRRLELALPSKTACIGEFCGLDAGSVLKWTAEFDSQLKSCVIVGGTSISPIRKNCGQTNTVEDGSREELQIFDNEELKLRIVWTVSCLISASARHCFLRETMNEHRAVASLTVTDDIGQGRFTMNSEQIEDMRVNSCTKKTNEEAGNWVYDRTRVPALKMKMWIAPELVLPEKGCVMEGATLVVVQPAEGWNTAEAEEITGVVDLVRKMDQALGHEGERVFVEAAKKLMNVKRSYTLEMNSF</sequence>
<evidence type="ECO:0000313" key="2">
    <source>
        <dbReference type="EMBL" id="CAH9070589.1"/>
    </source>
</evidence>
<dbReference type="EMBL" id="CAMAPE010000006">
    <property type="protein sequence ID" value="CAH9070589.1"/>
    <property type="molecule type" value="Genomic_DNA"/>
</dbReference>
<dbReference type="SUPFAM" id="SSF81383">
    <property type="entry name" value="F-box domain"/>
    <property type="match status" value="1"/>
</dbReference>
<dbReference type="OrthoDB" id="812961at2759"/>
<protein>
    <recommendedName>
        <fullName evidence="1">F-box domain-containing protein</fullName>
    </recommendedName>
</protein>
<keyword evidence="3" id="KW-1185">Reference proteome</keyword>
<dbReference type="InterPro" id="IPR036047">
    <property type="entry name" value="F-box-like_dom_sf"/>
</dbReference>
<dbReference type="PANTHER" id="PTHR31215">
    <property type="entry name" value="OS05G0510400 PROTEIN-RELATED"/>
    <property type="match status" value="1"/>
</dbReference>
<accession>A0A9P0YPE9</accession>
<reference evidence="2" key="1">
    <citation type="submission" date="2022-07" db="EMBL/GenBank/DDBJ databases">
        <authorList>
            <person name="Macas J."/>
            <person name="Novak P."/>
            <person name="Neumann P."/>
        </authorList>
    </citation>
    <scope>NUCLEOTIDE SEQUENCE</scope>
</reference>
<dbReference type="InterPro" id="IPR044809">
    <property type="entry name" value="AUF1-like"/>
</dbReference>
<evidence type="ECO:0000259" key="1">
    <source>
        <dbReference type="Pfam" id="PF12937"/>
    </source>
</evidence>
<name>A0A9P0YPE9_CUSEU</name>
<dbReference type="Gene3D" id="1.20.1280.50">
    <property type="match status" value="1"/>
</dbReference>
<gene>
    <name evidence="2" type="ORF">CEURO_LOCUS3696</name>
</gene>
<dbReference type="InterPro" id="IPR001810">
    <property type="entry name" value="F-box_dom"/>
</dbReference>
<dbReference type="AlphaFoldDB" id="A0A9P0YPE9"/>
<feature type="domain" description="F-box" evidence="1">
    <location>
        <begin position="22"/>
        <end position="58"/>
    </location>
</feature>
<organism evidence="2 3">
    <name type="scientific">Cuscuta europaea</name>
    <name type="common">European dodder</name>
    <dbReference type="NCBI Taxonomy" id="41803"/>
    <lineage>
        <taxon>Eukaryota</taxon>
        <taxon>Viridiplantae</taxon>
        <taxon>Streptophyta</taxon>
        <taxon>Embryophyta</taxon>
        <taxon>Tracheophyta</taxon>
        <taxon>Spermatophyta</taxon>
        <taxon>Magnoliopsida</taxon>
        <taxon>eudicotyledons</taxon>
        <taxon>Gunneridae</taxon>
        <taxon>Pentapetalae</taxon>
        <taxon>asterids</taxon>
        <taxon>lamiids</taxon>
        <taxon>Solanales</taxon>
        <taxon>Convolvulaceae</taxon>
        <taxon>Cuscuteae</taxon>
        <taxon>Cuscuta</taxon>
        <taxon>Cuscuta subgen. Cuscuta</taxon>
    </lineage>
</organism>
<evidence type="ECO:0000313" key="3">
    <source>
        <dbReference type="Proteomes" id="UP001152484"/>
    </source>
</evidence>
<dbReference type="Pfam" id="PF12937">
    <property type="entry name" value="F-box-like"/>
    <property type="match status" value="1"/>
</dbReference>
<comment type="caution">
    <text evidence="2">The sequence shown here is derived from an EMBL/GenBank/DDBJ whole genome shotgun (WGS) entry which is preliminary data.</text>
</comment>
<proteinExistence type="predicted"/>